<dbReference type="Pfam" id="PF08241">
    <property type="entry name" value="Methyltransf_11"/>
    <property type="match status" value="1"/>
</dbReference>
<dbReference type="Gene3D" id="3.40.50.150">
    <property type="entry name" value="Vaccinia Virus protein VP39"/>
    <property type="match status" value="1"/>
</dbReference>
<evidence type="ECO:0000313" key="3">
    <source>
        <dbReference type="Proteomes" id="UP000231371"/>
    </source>
</evidence>
<reference evidence="2 3" key="1">
    <citation type="submission" date="2017-09" db="EMBL/GenBank/DDBJ databases">
        <title>Depth-based differentiation of microbial function through sediment-hosted aquifers and enrichment of novel symbionts in the deep terrestrial subsurface.</title>
        <authorList>
            <person name="Probst A.J."/>
            <person name="Ladd B."/>
            <person name="Jarett J.K."/>
            <person name="Geller-Mcgrath D.E."/>
            <person name="Sieber C.M."/>
            <person name="Emerson J.B."/>
            <person name="Anantharaman K."/>
            <person name="Thomas B.C."/>
            <person name="Malmstrom R."/>
            <person name="Stieglmeier M."/>
            <person name="Klingl A."/>
            <person name="Woyke T."/>
            <person name="Ryan C.M."/>
            <person name="Banfield J.F."/>
        </authorList>
    </citation>
    <scope>NUCLEOTIDE SEQUENCE [LARGE SCALE GENOMIC DNA]</scope>
    <source>
        <strain evidence="2">CG11_big_fil_rev_8_21_14_0_20_40_12</strain>
    </source>
</reference>
<comment type="caution">
    <text evidence="2">The sequence shown here is derived from an EMBL/GenBank/DDBJ whole genome shotgun (WGS) entry which is preliminary data.</text>
</comment>
<dbReference type="InterPro" id="IPR013216">
    <property type="entry name" value="Methyltransf_11"/>
</dbReference>
<name>A0A2H0KFK4_9BACT</name>
<accession>A0A2H0KFK4</accession>
<evidence type="ECO:0000313" key="2">
    <source>
        <dbReference type="EMBL" id="PIQ70048.1"/>
    </source>
</evidence>
<gene>
    <name evidence="2" type="ORF">COV89_02510</name>
</gene>
<evidence type="ECO:0000259" key="1">
    <source>
        <dbReference type="Pfam" id="PF08241"/>
    </source>
</evidence>
<dbReference type="EMBL" id="PCVI01000041">
    <property type="protein sequence ID" value="PIQ70048.1"/>
    <property type="molecule type" value="Genomic_DNA"/>
</dbReference>
<dbReference type="GO" id="GO:0008757">
    <property type="term" value="F:S-adenosylmethionine-dependent methyltransferase activity"/>
    <property type="evidence" value="ECO:0007669"/>
    <property type="project" value="InterPro"/>
</dbReference>
<dbReference type="InterPro" id="IPR029063">
    <property type="entry name" value="SAM-dependent_MTases_sf"/>
</dbReference>
<sequence>MNKPIKLNLGCGKDKRNGYIDIDADPKTKPDFVLNLTQKLPYSDNSVSEIIMQDVLEHLTKEEGARLLKECGRVLISSGKITIRVPNIPAILKKFKSQDDLVMLYLYGDTSQGKINSLHKYGYTPLLIKEACQKAGIKIDDIKKVDTNILIEGYSARSLPARMQGDSLQEDNILHLIFKTIILSLQKKEIDWKINKKYPIFLSKLLLRPLSRNVNKIICTKETEKFVKGVLQYSHLRTVIEDI</sequence>
<dbReference type="AlphaFoldDB" id="A0A2H0KFK4"/>
<dbReference type="Proteomes" id="UP000231371">
    <property type="component" value="Unassembled WGS sequence"/>
</dbReference>
<proteinExistence type="predicted"/>
<feature type="domain" description="Methyltransferase type 11" evidence="1">
    <location>
        <begin position="30"/>
        <end position="82"/>
    </location>
</feature>
<organism evidence="2 3">
    <name type="scientific">Candidatus Shapirobacteria bacterium CG11_big_fil_rev_8_21_14_0_20_40_12</name>
    <dbReference type="NCBI Taxonomy" id="1974889"/>
    <lineage>
        <taxon>Bacteria</taxon>
        <taxon>Candidatus Shapironibacteriota</taxon>
    </lineage>
</organism>
<protein>
    <recommendedName>
        <fullName evidence="1">Methyltransferase type 11 domain-containing protein</fullName>
    </recommendedName>
</protein>
<dbReference type="SUPFAM" id="SSF53335">
    <property type="entry name" value="S-adenosyl-L-methionine-dependent methyltransferases"/>
    <property type="match status" value="1"/>
</dbReference>